<feature type="transmembrane region" description="Helical" evidence="1">
    <location>
        <begin position="7"/>
        <end position="25"/>
    </location>
</feature>
<keyword evidence="1" id="KW-0472">Membrane</keyword>
<reference evidence="2" key="1">
    <citation type="submission" date="2023-06" db="EMBL/GenBank/DDBJ databases">
        <title>Genomic of Agaribacillus aureum.</title>
        <authorList>
            <person name="Wang G."/>
        </authorList>
    </citation>
    <scope>NUCLEOTIDE SEQUENCE</scope>
    <source>
        <strain evidence="2">BMA12</strain>
    </source>
</reference>
<dbReference type="Proteomes" id="UP001172083">
    <property type="component" value="Unassembled WGS sequence"/>
</dbReference>
<proteinExistence type="predicted"/>
<accession>A0ABT8LIB3</accession>
<gene>
    <name evidence="2" type="ORF">QQ020_28250</name>
</gene>
<keyword evidence="1" id="KW-1133">Transmembrane helix</keyword>
<feature type="transmembrane region" description="Helical" evidence="1">
    <location>
        <begin position="53"/>
        <end position="75"/>
    </location>
</feature>
<organism evidence="2 3">
    <name type="scientific">Agaribacillus aureus</name>
    <dbReference type="NCBI Taxonomy" id="3051825"/>
    <lineage>
        <taxon>Bacteria</taxon>
        <taxon>Pseudomonadati</taxon>
        <taxon>Bacteroidota</taxon>
        <taxon>Cytophagia</taxon>
        <taxon>Cytophagales</taxon>
        <taxon>Splendidivirgaceae</taxon>
        <taxon>Agaribacillus</taxon>
    </lineage>
</organism>
<evidence type="ECO:0000313" key="3">
    <source>
        <dbReference type="Proteomes" id="UP001172083"/>
    </source>
</evidence>
<keyword evidence="3" id="KW-1185">Reference proteome</keyword>
<sequence>MKYFKKYLISVIAGITAGLITLFIIPGQYEILIWLVLIIVLGIIYSKMFQQRLFLYAFAFSVLVGIIITIVHLSFVDVYLENHQDEMATLEDIKIYNSYRLTLMMIAPVYWLILGILSAFSALLFKKFQIIKVSKM</sequence>
<feature type="transmembrane region" description="Helical" evidence="1">
    <location>
        <begin position="31"/>
        <end position="46"/>
    </location>
</feature>
<feature type="transmembrane region" description="Helical" evidence="1">
    <location>
        <begin position="101"/>
        <end position="125"/>
    </location>
</feature>
<name>A0ABT8LIB3_9BACT</name>
<dbReference type="RefSeq" id="WP_346761337.1">
    <property type="nucleotide sequence ID" value="NZ_JAUJEB010000007.1"/>
</dbReference>
<evidence type="ECO:0000256" key="1">
    <source>
        <dbReference type="SAM" id="Phobius"/>
    </source>
</evidence>
<evidence type="ECO:0000313" key="2">
    <source>
        <dbReference type="EMBL" id="MDN5216003.1"/>
    </source>
</evidence>
<comment type="caution">
    <text evidence="2">The sequence shown here is derived from an EMBL/GenBank/DDBJ whole genome shotgun (WGS) entry which is preliminary data.</text>
</comment>
<protein>
    <submittedName>
        <fullName evidence="2">Uncharacterized protein</fullName>
    </submittedName>
</protein>
<dbReference type="EMBL" id="JAUJEB010000007">
    <property type="protein sequence ID" value="MDN5216003.1"/>
    <property type="molecule type" value="Genomic_DNA"/>
</dbReference>
<keyword evidence="1" id="KW-0812">Transmembrane</keyword>